<gene>
    <name evidence="4" type="ORF">BBN63_27685</name>
</gene>
<dbReference type="Proteomes" id="UP000189677">
    <property type="component" value="Chromosome"/>
</dbReference>
<dbReference type="GO" id="GO:0007059">
    <property type="term" value="P:chromosome segregation"/>
    <property type="evidence" value="ECO:0007669"/>
    <property type="project" value="UniProtKB-KW"/>
</dbReference>
<name>A0A1U9R5U6_STRNV</name>
<organism evidence="4 5">
    <name type="scientific">Streptomyces niveus</name>
    <name type="common">Streptomyces spheroides</name>
    <dbReference type="NCBI Taxonomy" id="193462"/>
    <lineage>
        <taxon>Bacteria</taxon>
        <taxon>Bacillati</taxon>
        <taxon>Actinomycetota</taxon>
        <taxon>Actinomycetes</taxon>
        <taxon>Kitasatosporales</taxon>
        <taxon>Streptomycetaceae</taxon>
        <taxon>Streptomyces</taxon>
    </lineage>
</organism>
<keyword evidence="5" id="KW-1185">Reference proteome</keyword>
<feature type="compositionally biased region" description="Pro residues" evidence="3">
    <location>
        <begin position="73"/>
        <end position="89"/>
    </location>
</feature>
<feature type="compositionally biased region" description="Low complexity" evidence="3">
    <location>
        <begin position="53"/>
        <end position="69"/>
    </location>
</feature>
<protein>
    <recommendedName>
        <fullName evidence="2">Segregation and condensation protein A</fullName>
    </recommendedName>
</protein>
<evidence type="ECO:0000256" key="2">
    <source>
        <dbReference type="ARBA" id="ARBA00044777"/>
    </source>
</evidence>
<dbReference type="InterPro" id="IPR003768">
    <property type="entry name" value="ScpA"/>
</dbReference>
<feature type="region of interest" description="Disordered" evidence="3">
    <location>
        <begin position="349"/>
        <end position="386"/>
    </location>
</feature>
<reference evidence="4 5" key="1">
    <citation type="submission" date="2016-11" db="EMBL/GenBank/DDBJ databases">
        <title>Complete genome sequence of Streptomyces niveus SCSIO 3406.</title>
        <authorList>
            <person name="Zhu Q."/>
            <person name="Cheng W."/>
            <person name="Song Y."/>
            <person name="Li Q."/>
            <person name="Ju J."/>
        </authorList>
    </citation>
    <scope>NUCLEOTIDE SEQUENCE [LARGE SCALE GENOMIC DNA]</scope>
    <source>
        <strain evidence="4 5">SCSIO 3406</strain>
    </source>
</reference>
<accession>A0A1U9R5U6</accession>
<feature type="region of interest" description="Disordered" evidence="3">
    <location>
        <begin position="1"/>
        <end position="113"/>
    </location>
</feature>
<evidence type="ECO:0000256" key="1">
    <source>
        <dbReference type="ARBA" id="ARBA00022829"/>
    </source>
</evidence>
<sequence>MPEPAPEPAPEPEPAPVPEPEREPEPAVVREAVPVRVPEPAGEPEPVPDPVPAREAVPEPESAPDAEAGPGAGPEPVPEPEPLLVPEPAPGTGREPAPDADPAPEPEPDDGRFTVRLANFEGPFDLLLQLISKHKMDVTEVALSKVTDEFMVHIRAMGPDWDLDQTTEFLVVAATLLDLKAARLLPSAEVEDEGDLALLEARDLLFARLLQYRAYKQIADIFSTRLDAESRRYPRTVGLEPHHAALLPEVVISIGAEGFARLAVKAMQPKPKPQVYVDHIHAPLVSVQEQAGIVVALLRVAGEVSFLTLAEDAPDTLTVVARFLALLELYREKAVTLDQDEALGPLMVRWTGGDDEESPRVTDEFDRPPDTVAETQASKDASEEKA</sequence>
<dbReference type="EMBL" id="CP018047">
    <property type="protein sequence ID" value="AQU71285.1"/>
    <property type="molecule type" value="Genomic_DNA"/>
</dbReference>
<feature type="compositionally biased region" description="Pro residues" evidence="3">
    <location>
        <begin position="41"/>
        <end position="51"/>
    </location>
</feature>
<feature type="compositionally biased region" description="Pro residues" evidence="3">
    <location>
        <begin position="1"/>
        <end position="18"/>
    </location>
</feature>
<dbReference type="PANTHER" id="PTHR33969:SF2">
    <property type="entry name" value="SEGREGATION AND CONDENSATION PROTEIN A"/>
    <property type="match status" value="1"/>
</dbReference>
<dbReference type="Gene3D" id="6.10.250.2410">
    <property type="match status" value="1"/>
</dbReference>
<dbReference type="KEGG" id="snw:BBN63_27685"/>
<dbReference type="PANTHER" id="PTHR33969">
    <property type="entry name" value="SEGREGATION AND CONDENSATION PROTEIN A"/>
    <property type="match status" value="1"/>
</dbReference>
<proteinExistence type="predicted"/>
<evidence type="ECO:0000313" key="5">
    <source>
        <dbReference type="Proteomes" id="UP000189677"/>
    </source>
</evidence>
<dbReference type="AlphaFoldDB" id="A0A1U9R5U6"/>
<dbReference type="Pfam" id="PF02616">
    <property type="entry name" value="SMC_ScpA"/>
    <property type="match status" value="1"/>
</dbReference>
<evidence type="ECO:0000256" key="3">
    <source>
        <dbReference type="SAM" id="MobiDB-lite"/>
    </source>
</evidence>
<evidence type="ECO:0000313" key="4">
    <source>
        <dbReference type="EMBL" id="AQU71285.1"/>
    </source>
</evidence>
<keyword evidence="1" id="KW-0159">Chromosome partition</keyword>
<feature type="compositionally biased region" description="Low complexity" evidence="3">
    <location>
        <begin position="26"/>
        <end position="40"/>
    </location>
</feature>
<feature type="compositionally biased region" description="Basic and acidic residues" evidence="3">
    <location>
        <begin position="358"/>
        <end position="369"/>
    </location>
</feature>